<gene>
    <name evidence="2" type="ORF">BV898_08250</name>
</gene>
<evidence type="ECO:0000313" key="3">
    <source>
        <dbReference type="Proteomes" id="UP000192578"/>
    </source>
</evidence>
<dbReference type="AlphaFoldDB" id="A0A1W0WQZ7"/>
<name>A0A1W0WQZ7_HYPEX</name>
<keyword evidence="3" id="KW-1185">Reference proteome</keyword>
<reference evidence="3" key="1">
    <citation type="submission" date="2017-01" db="EMBL/GenBank/DDBJ databases">
        <title>Comparative genomics of anhydrobiosis in the tardigrade Hypsibius dujardini.</title>
        <authorList>
            <person name="Yoshida Y."/>
            <person name="Koutsovoulos G."/>
            <person name="Laetsch D."/>
            <person name="Stevens L."/>
            <person name="Kumar S."/>
            <person name="Horikawa D."/>
            <person name="Ishino K."/>
            <person name="Komine S."/>
            <person name="Tomita M."/>
            <person name="Blaxter M."/>
            <person name="Arakawa K."/>
        </authorList>
    </citation>
    <scope>NUCLEOTIDE SEQUENCE [LARGE SCALE GENOMIC DNA]</scope>
    <source>
        <strain evidence="3">Z151</strain>
    </source>
</reference>
<dbReference type="OrthoDB" id="10485132at2759"/>
<accession>A0A1W0WQZ7</accession>
<keyword evidence="1" id="KW-0812">Transmembrane</keyword>
<keyword evidence="1" id="KW-1133">Transmembrane helix</keyword>
<organism evidence="2 3">
    <name type="scientific">Hypsibius exemplaris</name>
    <name type="common">Freshwater tardigrade</name>
    <dbReference type="NCBI Taxonomy" id="2072580"/>
    <lineage>
        <taxon>Eukaryota</taxon>
        <taxon>Metazoa</taxon>
        <taxon>Ecdysozoa</taxon>
        <taxon>Tardigrada</taxon>
        <taxon>Eutardigrada</taxon>
        <taxon>Parachela</taxon>
        <taxon>Hypsibioidea</taxon>
        <taxon>Hypsibiidae</taxon>
        <taxon>Hypsibius</taxon>
    </lineage>
</organism>
<sequence length="163" mass="17889">MLRPWLGVASCVFCIFAIIFEVLVFVFYFTFLGLEFFGLIAAIFGIMHGFCGMMTSKADCSFQTRQTIFLVDFTVSVLFAFMSFGMLCGTAAAFSIYLFVAAMVGTTPYVLELMALFGIPVVPFLTLIALKGFATVVYIILFSVAVAAAVSNRRNRPHFIAVA</sequence>
<evidence type="ECO:0000313" key="2">
    <source>
        <dbReference type="EMBL" id="OQV17626.1"/>
    </source>
</evidence>
<dbReference type="EMBL" id="MTYJ01000058">
    <property type="protein sequence ID" value="OQV17626.1"/>
    <property type="molecule type" value="Genomic_DNA"/>
</dbReference>
<feature type="transmembrane region" description="Helical" evidence="1">
    <location>
        <begin position="68"/>
        <end position="101"/>
    </location>
</feature>
<feature type="transmembrane region" description="Helical" evidence="1">
    <location>
        <begin position="36"/>
        <end position="56"/>
    </location>
</feature>
<dbReference type="Proteomes" id="UP000192578">
    <property type="component" value="Unassembled WGS sequence"/>
</dbReference>
<keyword evidence="1" id="KW-0472">Membrane</keyword>
<feature type="transmembrane region" description="Helical" evidence="1">
    <location>
        <begin position="121"/>
        <end position="150"/>
    </location>
</feature>
<protein>
    <submittedName>
        <fullName evidence="2">Uncharacterized protein</fullName>
    </submittedName>
</protein>
<feature type="transmembrane region" description="Helical" evidence="1">
    <location>
        <begin position="7"/>
        <end position="30"/>
    </location>
</feature>
<comment type="caution">
    <text evidence="2">The sequence shown here is derived from an EMBL/GenBank/DDBJ whole genome shotgun (WGS) entry which is preliminary data.</text>
</comment>
<proteinExistence type="predicted"/>
<evidence type="ECO:0000256" key="1">
    <source>
        <dbReference type="SAM" id="Phobius"/>
    </source>
</evidence>